<keyword evidence="2" id="KW-1185">Reference proteome</keyword>
<accession>A0ABS7JZH9</accession>
<dbReference type="EMBL" id="JACWFH010000001">
    <property type="protein sequence ID" value="MBY0095369.1"/>
    <property type="molecule type" value="Genomic_DNA"/>
</dbReference>
<name>A0ABS7JZH9_9BACI</name>
<dbReference type="Proteomes" id="UP000769780">
    <property type="component" value="Unassembled WGS sequence"/>
</dbReference>
<comment type="caution">
    <text evidence="1">The sequence shown here is derived from an EMBL/GenBank/DDBJ whole genome shotgun (WGS) entry which is preliminary data.</text>
</comment>
<proteinExistence type="predicted"/>
<reference evidence="1 2" key="1">
    <citation type="submission" date="2020-07" db="EMBL/GenBank/DDBJ databases">
        <title>Fungal Genomes of the International Space Station.</title>
        <authorList>
            <person name="Seuylemezian A."/>
            <person name="Singh N.K."/>
            <person name="Wood J."/>
            <person name="Venkateswaran K."/>
        </authorList>
    </citation>
    <scope>NUCLEOTIDE SEQUENCE [LARGE SCALE GENOMIC DNA]</scope>
    <source>
        <strain evidence="1 2">PL-B2</strain>
    </source>
</reference>
<dbReference type="InterPro" id="IPR025439">
    <property type="entry name" value="Spore_coat_CotO"/>
</dbReference>
<dbReference type="Pfam" id="PF14153">
    <property type="entry name" value="Spore_coat_CotO"/>
    <property type="match status" value="1"/>
</dbReference>
<gene>
    <name evidence="1" type="ORF">H0185_00845</name>
</gene>
<protein>
    <recommendedName>
        <fullName evidence="3">Spore coat protein CotO</fullName>
    </recommendedName>
</protein>
<evidence type="ECO:0000313" key="1">
    <source>
        <dbReference type="EMBL" id="MBY0095369.1"/>
    </source>
</evidence>
<evidence type="ECO:0008006" key="3">
    <source>
        <dbReference type="Google" id="ProtNLM"/>
    </source>
</evidence>
<evidence type="ECO:0000313" key="2">
    <source>
        <dbReference type="Proteomes" id="UP000769780"/>
    </source>
</evidence>
<organism evidence="1 2">
    <name type="scientific">Mesobacillus maritimus</name>
    <dbReference type="NCBI Taxonomy" id="1643336"/>
    <lineage>
        <taxon>Bacteria</taxon>
        <taxon>Bacillati</taxon>
        <taxon>Bacillota</taxon>
        <taxon>Bacilli</taxon>
        <taxon>Bacillales</taxon>
        <taxon>Bacillaceae</taxon>
        <taxon>Mesobacillus</taxon>
    </lineage>
</organism>
<dbReference type="RefSeq" id="WP_221870261.1">
    <property type="nucleotide sequence ID" value="NZ_JACWFH010000001.1"/>
</dbReference>
<sequence length="179" mass="21120">MSTRKIKHKPVLYISQPTTTFPDIMMQERYSTRDELSTKKEKASNEMIATRKVVHEQQTETERSFEEIGNHSDLDIHDYHDEVESSSNPFDTKRKKHYSLQRVKHFREMTVSEKIVYLENFPVQLGPISCLYITETTTYTGILLNKFEDEIEIKLPNTTKATIMIEDLQDIRMLGFHHH</sequence>